<dbReference type="AlphaFoldDB" id="A0A9W5YI07"/>
<comment type="caution">
    <text evidence="5">The sequence shown here is derived from an EMBL/GenBank/DDBJ whole genome shotgun (WGS) entry which is preliminary data.</text>
</comment>
<dbReference type="PROSITE" id="PS01124">
    <property type="entry name" value="HTH_ARAC_FAMILY_2"/>
    <property type="match status" value="1"/>
</dbReference>
<dbReference type="SUPFAM" id="SSF55136">
    <property type="entry name" value="Probable bacterial effector-binding domain"/>
    <property type="match status" value="1"/>
</dbReference>
<dbReference type="InterPro" id="IPR020449">
    <property type="entry name" value="Tscrpt_reg_AraC-type_HTH"/>
</dbReference>
<dbReference type="SMART" id="SM00342">
    <property type="entry name" value="HTH_ARAC"/>
    <property type="match status" value="1"/>
</dbReference>
<dbReference type="RefSeq" id="WP_281818798.1">
    <property type="nucleotide sequence ID" value="NZ_BRLB01000019.1"/>
</dbReference>
<dbReference type="Proteomes" id="UP001144256">
    <property type="component" value="Unassembled WGS sequence"/>
</dbReference>
<dbReference type="Pfam" id="PF12833">
    <property type="entry name" value="HTH_18"/>
    <property type="match status" value="1"/>
</dbReference>
<dbReference type="SUPFAM" id="SSF46689">
    <property type="entry name" value="Homeodomain-like"/>
    <property type="match status" value="2"/>
</dbReference>
<dbReference type="PRINTS" id="PR00032">
    <property type="entry name" value="HTHARAC"/>
</dbReference>
<proteinExistence type="predicted"/>
<dbReference type="InterPro" id="IPR011256">
    <property type="entry name" value="Reg_factor_effector_dom_sf"/>
</dbReference>
<dbReference type="InterPro" id="IPR009057">
    <property type="entry name" value="Homeodomain-like_sf"/>
</dbReference>
<feature type="domain" description="HTH araC/xylS-type" evidence="4">
    <location>
        <begin position="8"/>
        <end position="106"/>
    </location>
</feature>
<dbReference type="PANTHER" id="PTHR47504">
    <property type="entry name" value="RIGHT ORIGIN-BINDING PROTEIN"/>
    <property type="match status" value="1"/>
</dbReference>
<dbReference type="Gene3D" id="1.10.10.60">
    <property type="entry name" value="Homeodomain-like"/>
    <property type="match status" value="2"/>
</dbReference>
<dbReference type="Pfam" id="PF14526">
    <property type="entry name" value="Cass2"/>
    <property type="match status" value="1"/>
</dbReference>
<accession>A0A9W5YI07</accession>
<name>A0A9W5YI07_9FIRM</name>
<dbReference type="SMART" id="SM00871">
    <property type="entry name" value="AraC_E_bind"/>
    <property type="match status" value="1"/>
</dbReference>
<evidence type="ECO:0000256" key="3">
    <source>
        <dbReference type="ARBA" id="ARBA00023163"/>
    </source>
</evidence>
<keyword evidence="3" id="KW-0804">Transcription</keyword>
<dbReference type="GO" id="GO:0043565">
    <property type="term" value="F:sequence-specific DNA binding"/>
    <property type="evidence" value="ECO:0007669"/>
    <property type="project" value="InterPro"/>
</dbReference>
<keyword evidence="1" id="KW-0805">Transcription regulation</keyword>
<keyword evidence="6" id="KW-1185">Reference proteome</keyword>
<evidence type="ECO:0000313" key="6">
    <source>
        <dbReference type="Proteomes" id="UP001144256"/>
    </source>
</evidence>
<evidence type="ECO:0000256" key="2">
    <source>
        <dbReference type="ARBA" id="ARBA00023125"/>
    </source>
</evidence>
<dbReference type="EMBL" id="BRLB01000019">
    <property type="protein sequence ID" value="GKX31618.1"/>
    <property type="molecule type" value="Genomic_DNA"/>
</dbReference>
<dbReference type="PANTHER" id="PTHR47504:SF5">
    <property type="entry name" value="RIGHT ORIGIN-BINDING PROTEIN"/>
    <property type="match status" value="1"/>
</dbReference>
<dbReference type="InterPro" id="IPR010499">
    <property type="entry name" value="AraC_E-bd"/>
</dbReference>
<sequence length="279" mass="32281">MEWIKSLNSAIDYIEENIFSDISCKDISEHIYSSSFHFQRVFSLLTGITVGEYIRNRRLSMAGQELTMSSSKVIDIALKYGYNTPESFSKAFSRFHGITPKQAKSEGSNLKSFNRLIIKIQLEGGNIMDYKIVKREEYKILAKTRYFTSENSTVEIPKFWSDYYSEGSNEIVCGMLGICEQEKCGCKEYRYGIGCECSDDADIPNGFEKLTIPEYTWAVFKCVGPMPDTIQNVWKRIYSEWLPQSEYELIPDYDIELYTDGDNKSKDYVSEIWIPVKKK</sequence>
<evidence type="ECO:0000313" key="5">
    <source>
        <dbReference type="EMBL" id="GKX31618.1"/>
    </source>
</evidence>
<reference evidence="5" key="1">
    <citation type="submission" date="2022-06" db="EMBL/GenBank/DDBJ databases">
        <title>Vallitalea longa sp. nov., an anaerobic bacterium isolated from marine sediment.</title>
        <authorList>
            <person name="Hirano S."/>
            <person name="Terahara T."/>
            <person name="Mori K."/>
            <person name="Hamada M."/>
            <person name="Matsumoto R."/>
            <person name="Kobayashi T."/>
        </authorList>
    </citation>
    <scope>NUCLEOTIDE SEQUENCE</scope>
    <source>
        <strain evidence="5">SH18-1</strain>
    </source>
</reference>
<evidence type="ECO:0000259" key="4">
    <source>
        <dbReference type="PROSITE" id="PS01124"/>
    </source>
</evidence>
<dbReference type="InterPro" id="IPR029441">
    <property type="entry name" value="Cass2"/>
</dbReference>
<dbReference type="GO" id="GO:0003700">
    <property type="term" value="F:DNA-binding transcription factor activity"/>
    <property type="evidence" value="ECO:0007669"/>
    <property type="project" value="InterPro"/>
</dbReference>
<organism evidence="5 6">
    <name type="scientific">Vallitalea longa</name>
    <dbReference type="NCBI Taxonomy" id="2936439"/>
    <lineage>
        <taxon>Bacteria</taxon>
        <taxon>Bacillati</taxon>
        <taxon>Bacillota</taxon>
        <taxon>Clostridia</taxon>
        <taxon>Lachnospirales</taxon>
        <taxon>Vallitaleaceae</taxon>
        <taxon>Vallitalea</taxon>
    </lineage>
</organism>
<protein>
    <submittedName>
        <fullName evidence="5">AraC family transcriptional regulator</fullName>
    </submittedName>
</protein>
<dbReference type="InterPro" id="IPR050959">
    <property type="entry name" value="MarA-like"/>
</dbReference>
<evidence type="ECO:0000256" key="1">
    <source>
        <dbReference type="ARBA" id="ARBA00023015"/>
    </source>
</evidence>
<keyword evidence="2" id="KW-0238">DNA-binding</keyword>
<dbReference type="Gene3D" id="3.20.80.10">
    <property type="entry name" value="Regulatory factor, effector binding domain"/>
    <property type="match status" value="1"/>
</dbReference>
<gene>
    <name evidence="5" type="ORF">SH1V18_40980</name>
</gene>
<dbReference type="InterPro" id="IPR018060">
    <property type="entry name" value="HTH_AraC"/>
</dbReference>